<dbReference type="PANTHER" id="PTHR17630">
    <property type="entry name" value="DIENELACTONE HYDROLASE"/>
    <property type="match status" value="1"/>
</dbReference>
<feature type="domain" description="Dienelactone hydrolase" evidence="1">
    <location>
        <begin position="37"/>
        <end position="236"/>
    </location>
</feature>
<evidence type="ECO:0000313" key="3">
    <source>
        <dbReference type="Proteomes" id="UP000620124"/>
    </source>
</evidence>
<dbReference type="GO" id="GO:0016787">
    <property type="term" value="F:hydrolase activity"/>
    <property type="evidence" value="ECO:0007669"/>
    <property type="project" value="InterPro"/>
</dbReference>
<accession>A0A8H6XMA0</accession>
<evidence type="ECO:0000259" key="1">
    <source>
        <dbReference type="Pfam" id="PF01738"/>
    </source>
</evidence>
<sequence>MSCPNCFTGSVLEGEPTGVISEIDGAYFASCPSDGNPDSKRAIILLTDAFGLKLQNSKILADQFAQHLKCDVWVPDFFAGKPPVTVEQMRSLPDRAGIKFGFWDVLVFIARVLPSAPSLLITNRSSVVDGRTVSFVQKLQERKKYDNIGVIGYCFGGGIAARVGATTSMFNSIVLVHPSPPTDDHLKAIKAPTAWSMPEEDMGGISPARLEEIKRFYATRKGKDTYVDYEIKVYKGLRCVRFCLSFTRWKN</sequence>
<evidence type="ECO:0000313" key="2">
    <source>
        <dbReference type="EMBL" id="KAF7344295.1"/>
    </source>
</evidence>
<dbReference type="SUPFAM" id="SSF53474">
    <property type="entry name" value="alpha/beta-Hydrolases"/>
    <property type="match status" value="1"/>
</dbReference>
<dbReference type="OrthoDB" id="10019231at2759"/>
<dbReference type="PANTHER" id="PTHR17630:SF44">
    <property type="entry name" value="PROTEIN AIM2"/>
    <property type="match status" value="1"/>
</dbReference>
<proteinExistence type="predicted"/>
<gene>
    <name evidence="2" type="ORF">MVEN_01721000</name>
</gene>
<dbReference type="Proteomes" id="UP000620124">
    <property type="component" value="Unassembled WGS sequence"/>
</dbReference>
<comment type="caution">
    <text evidence="2">The sequence shown here is derived from an EMBL/GenBank/DDBJ whole genome shotgun (WGS) entry which is preliminary data.</text>
</comment>
<name>A0A8H6XMA0_9AGAR</name>
<protein>
    <submittedName>
        <fullName evidence="2">DLH domain-containing protein</fullName>
    </submittedName>
</protein>
<organism evidence="2 3">
    <name type="scientific">Mycena venus</name>
    <dbReference type="NCBI Taxonomy" id="2733690"/>
    <lineage>
        <taxon>Eukaryota</taxon>
        <taxon>Fungi</taxon>
        <taxon>Dikarya</taxon>
        <taxon>Basidiomycota</taxon>
        <taxon>Agaricomycotina</taxon>
        <taxon>Agaricomycetes</taxon>
        <taxon>Agaricomycetidae</taxon>
        <taxon>Agaricales</taxon>
        <taxon>Marasmiineae</taxon>
        <taxon>Mycenaceae</taxon>
        <taxon>Mycena</taxon>
    </lineage>
</organism>
<dbReference type="InterPro" id="IPR029058">
    <property type="entry name" value="AB_hydrolase_fold"/>
</dbReference>
<dbReference type="Pfam" id="PF01738">
    <property type="entry name" value="DLH"/>
    <property type="match status" value="1"/>
</dbReference>
<dbReference type="AlphaFoldDB" id="A0A8H6XMA0"/>
<dbReference type="EMBL" id="JACAZI010000015">
    <property type="protein sequence ID" value="KAF7344295.1"/>
    <property type="molecule type" value="Genomic_DNA"/>
</dbReference>
<keyword evidence="3" id="KW-1185">Reference proteome</keyword>
<dbReference type="Gene3D" id="3.40.50.1820">
    <property type="entry name" value="alpha/beta hydrolase"/>
    <property type="match status" value="1"/>
</dbReference>
<dbReference type="InterPro" id="IPR002925">
    <property type="entry name" value="Dienelactn_hydro"/>
</dbReference>
<reference evidence="2" key="1">
    <citation type="submission" date="2020-05" db="EMBL/GenBank/DDBJ databases">
        <title>Mycena genomes resolve the evolution of fungal bioluminescence.</title>
        <authorList>
            <person name="Tsai I.J."/>
        </authorList>
    </citation>
    <scope>NUCLEOTIDE SEQUENCE</scope>
    <source>
        <strain evidence="2">CCC161011</strain>
    </source>
</reference>